<accession>A0A7V6A3M2</accession>
<sequence length="593" mass="67394">MMEYWEKNIDILKERQPELAEIISCAHIPPDHQVLPSKTAAPFLQVGQQRLHSTYDPHKEGVEWARAQDLGDEEAVVIFGLGLGYHVLPFLKEGREVWVVEPDPAVARLALEHQDLLSWWTRGGLCLGRNFTDLPAGMRLVPHPPSRRLHAGLYRRLAAHLAGQGGAAGFLRILVVGPLYGGSHPIAGASARAFQGLGHQAELLDFAPFYQGYQTLKGVTKDKATEHRLTQDLLRFLGDILVARVRDMQPDLVFFLAQAPVDPKLLRTLRSEGPLLAYWFVEDFQVFPYWRDLAPEVDVFFTLQREPFFGELKNLGLKNFSFLPLASDPEVYRPVTLTATESRQLSAAVSFVGAGYQNRREFFQGLLDFDVKIWGSDWNLHSPLGPFIQKKGARVSEEEAVKIFNASRINLNLHSSPYHLGINPEGDYVNPRTFDLAAAGAFQLVDVRAQLPEFFVPEEEVATFQSLAEARTKIDHYLAHEEERLRIALNGRKRCLRDHTYRVRLGQALEMLEDICPGRLPQRVRPKPPLEQLRRQFPDDHPVQIMLARVPPEVEELSQLVDCLRKGEEPLTETEAIFWLLHEFQQGLERGRF</sequence>
<proteinExistence type="predicted"/>
<organism evidence="2">
    <name type="scientific">Desulfobacca acetoxidans</name>
    <dbReference type="NCBI Taxonomy" id="60893"/>
    <lineage>
        <taxon>Bacteria</taxon>
        <taxon>Pseudomonadati</taxon>
        <taxon>Thermodesulfobacteriota</taxon>
        <taxon>Desulfobaccia</taxon>
        <taxon>Desulfobaccales</taxon>
        <taxon>Desulfobaccaceae</taxon>
        <taxon>Desulfobacca</taxon>
    </lineage>
</organism>
<dbReference type="Pfam" id="PF13524">
    <property type="entry name" value="Glyco_trans_1_2"/>
    <property type="match status" value="1"/>
</dbReference>
<protein>
    <recommendedName>
        <fullName evidence="1">Spore protein YkvP/CgeB glycosyl transferase-like domain-containing protein</fullName>
    </recommendedName>
</protein>
<dbReference type="AlphaFoldDB" id="A0A7V6A3M2"/>
<gene>
    <name evidence="2" type="ORF">ENV52_06685</name>
</gene>
<feature type="domain" description="Spore protein YkvP/CgeB glycosyl transferase-like" evidence="1">
    <location>
        <begin position="359"/>
        <end position="509"/>
    </location>
</feature>
<dbReference type="InterPro" id="IPR055259">
    <property type="entry name" value="YkvP/CgeB_Glyco_trans-like"/>
</dbReference>
<evidence type="ECO:0000259" key="1">
    <source>
        <dbReference type="Pfam" id="PF13524"/>
    </source>
</evidence>
<name>A0A7V6A3M2_9BACT</name>
<evidence type="ECO:0000313" key="2">
    <source>
        <dbReference type="EMBL" id="HHS29371.1"/>
    </source>
</evidence>
<reference evidence="2" key="1">
    <citation type="journal article" date="2020" name="mSystems">
        <title>Genome- and Community-Level Interaction Insights into Carbon Utilization and Element Cycling Functions of Hydrothermarchaeota in Hydrothermal Sediment.</title>
        <authorList>
            <person name="Zhou Z."/>
            <person name="Liu Y."/>
            <person name="Xu W."/>
            <person name="Pan J."/>
            <person name="Luo Z.H."/>
            <person name="Li M."/>
        </authorList>
    </citation>
    <scope>NUCLEOTIDE SEQUENCE [LARGE SCALE GENOMIC DNA]</scope>
    <source>
        <strain evidence="2">SpSt-767</strain>
    </source>
</reference>
<comment type="caution">
    <text evidence="2">The sequence shown here is derived from an EMBL/GenBank/DDBJ whole genome shotgun (WGS) entry which is preliminary data.</text>
</comment>
<dbReference type="EMBL" id="DTGR01000107">
    <property type="protein sequence ID" value="HHS29371.1"/>
    <property type="molecule type" value="Genomic_DNA"/>
</dbReference>